<dbReference type="Proteomes" id="UP001261871">
    <property type="component" value="Unassembled WGS sequence"/>
</dbReference>
<dbReference type="EMBL" id="JAVDTX010000007">
    <property type="protein sequence ID" value="MDR6846418.1"/>
    <property type="molecule type" value="Genomic_DNA"/>
</dbReference>
<evidence type="ECO:0000313" key="2">
    <source>
        <dbReference type="EMBL" id="MDR6846418.1"/>
    </source>
</evidence>
<protein>
    <submittedName>
        <fullName evidence="2">Glycosyltransferase involved in cell wall biosynthesis</fullName>
    </submittedName>
</protein>
<dbReference type="Pfam" id="PF00535">
    <property type="entry name" value="Glycos_transf_2"/>
    <property type="match status" value="1"/>
</dbReference>
<reference evidence="2 3" key="1">
    <citation type="submission" date="2023-07" db="EMBL/GenBank/DDBJ databases">
        <title>Sorghum-associated microbial communities from plants grown in Nebraska, USA.</title>
        <authorList>
            <person name="Schachtman D."/>
        </authorList>
    </citation>
    <scope>NUCLEOTIDE SEQUENCE [LARGE SCALE GENOMIC DNA]</scope>
    <source>
        <strain evidence="2 3">BE124</strain>
    </source>
</reference>
<evidence type="ECO:0000259" key="1">
    <source>
        <dbReference type="Pfam" id="PF00535"/>
    </source>
</evidence>
<dbReference type="InterPro" id="IPR001173">
    <property type="entry name" value="Glyco_trans_2-like"/>
</dbReference>
<dbReference type="Gene3D" id="3.90.550.10">
    <property type="entry name" value="Spore Coat Polysaccharide Biosynthesis Protein SpsA, Chain A"/>
    <property type="match status" value="1"/>
</dbReference>
<dbReference type="CDD" id="cd00761">
    <property type="entry name" value="Glyco_tranf_GTA_type"/>
    <property type="match status" value="1"/>
</dbReference>
<comment type="caution">
    <text evidence="2">The sequence shown here is derived from an EMBL/GenBank/DDBJ whole genome shotgun (WGS) entry which is preliminary data.</text>
</comment>
<accession>A0ABU1S5Y9</accession>
<keyword evidence="3" id="KW-1185">Reference proteome</keyword>
<proteinExistence type="predicted"/>
<evidence type="ECO:0000313" key="3">
    <source>
        <dbReference type="Proteomes" id="UP001261871"/>
    </source>
</evidence>
<dbReference type="InterPro" id="IPR050834">
    <property type="entry name" value="Glycosyltransf_2"/>
</dbReference>
<gene>
    <name evidence="2" type="ORF">J2W95_003134</name>
</gene>
<dbReference type="InterPro" id="IPR029044">
    <property type="entry name" value="Nucleotide-diphossugar_trans"/>
</dbReference>
<organism evidence="2 3">
    <name type="scientific">Flavobacterium granuli</name>
    <dbReference type="NCBI Taxonomy" id="280093"/>
    <lineage>
        <taxon>Bacteria</taxon>
        <taxon>Pseudomonadati</taxon>
        <taxon>Bacteroidota</taxon>
        <taxon>Flavobacteriia</taxon>
        <taxon>Flavobacteriales</taxon>
        <taxon>Flavobacteriaceae</taxon>
        <taxon>Flavobacterium</taxon>
    </lineage>
</organism>
<dbReference type="SUPFAM" id="SSF53448">
    <property type="entry name" value="Nucleotide-diphospho-sugar transferases"/>
    <property type="match status" value="1"/>
</dbReference>
<sequence>MKYLVSIIIPCYNQAQYLEEALQSVFDQTYVQWECIIVNDGSPDNTEIIAKEWIIKDNRFKYLSQENGGVSSARNLGISNSNGEFILPLDADDKISKDYIDLAISAFKENSSLKLVYCKAEKFGDEVGLWNLNFFSLYNLSIKNVIFCSALFRKNDWELVGGYDVNMTHGVEDWEFWIALLKEGGQVKCLDSIGFYYRVKKVSRQKLFDDNKYNYSINYISIKHADFFLKQHGNSIRLYRENIELKKFHLKVVSSFVYKVYKFLMFLYEKVNKIFY</sequence>
<dbReference type="PANTHER" id="PTHR43685">
    <property type="entry name" value="GLYCOSYLTRANSFERASE"/>
    <property type="match status" value="1"/>
</dbReference>
<dbReference type="RefSeq" id="WP_310008578.1">
    <property type="nucleotide sequence ID" value="NZ_JAVDTX010000007.1"/>
</dbReference>
<name>A0ABU1S5Y9_9FLAO</name>
<dbReference type="PANTHER" id="PTHR43685:SF2">
    <property type="entry name" value="GLYCOSYLTRANSFERASE 2-LIKE DOMAIN-CONTAINING PROTEIN"/>
    <property type="match status" value="1"/>
</dbReference>
<feature type="domain" description="Glycosyltransferase 2-like" evidence="1">
    <location>
        <begin position="6"/>
        <end position="133"/>
    </location>
</feature>